<feature type="region of interest" description="Disordered" evidence="1">
    <location>
        <begin position="445"/>
        <end position="464"/>
    </location>
</feature>
<sequence>MESADRSNNPPRKEVIIIGAGPAGAAAAAWLARAGHAVRVLERSHFPRFSIGESLLPRCMQHLEACGLMEAAAAGGYQRKTGAAFTRRGEHRVIDFRDKFSDGPGTTWQVERADFDQRLIEGARAAGAEVEFGVTVTGFTPARPTQSDTAGHAQGPRLTLADGRELHAAFVLDASGYGRVLARLESLERDPRLEPRMALFGHVHDGIADLAPPAEGYRRDTILIASHPLHPDVWYWLIPFANGRASLGVVGPRELIEPAAGDDAQTRLWQWVMEEPRLAELLRDATPANAVQSLGGYSADVSRLHGPGYALLGNAGEFLDPVFSSGVTIALESALRAAPLVARELTATRDEQRPDWASEYELPLRRGIEVFREFVTAWYDSRLTDIIYHPRSPDRIRQMISSVLAGYAWDEANPFVSASRRRLTALATLSAAQATQAETCEPAASALSTAGTRQNDARKGKVSS</sequence>
<proteinExistence type="predicted"/>
<dbReference type="RefSeq" id="WP_341542321.1">
    <property type="nucleotide sequence ID" value="NZ_JBAKAP010000007.1"/>
</dbReference>
<feature type="domain" description="FAD-binding" evidence="2">
    <location>
        <begin position="14"/>
        <end position="173"/>
    </location>
</feature>
<dbReference type="Gene3D" id="3.50.50.60">
    <property type="entry name" value="FAD/NAD(P)-binding domain"/>
    <property type="match status" value="1"/>
</dbReference>
<keyword evidence="4" id="KW-1185">Reference proteome</keyword>
<comment type="caution">
    <text evidence="3">The sequence shown here is derived from an EMBL/GenBank/DDBJ whole genome shotgun (WGS) entry which is preliminary data.</text>
</comment>
<dbReference type="PANTHER" id="PTHR43747:SF1">
    <property type="entry name" value="SLR1998 PROTEIN"/>
    <property type="match status" value="1"/>
</dbReference>
<dbReference type="SUPFAM" id="SSF51905">
    <property type="entry name" value="FAD/NAD(P)-binding domain"/>
    <property type="match status" value="1"/>
</dbReference>
<protein>
    <submittedName>
        <fullName evidence="3">Tryptophan 7-halogenase</fullName>
    </submittedName>
</protein>
<organism evidence="3 4">
    <name type="scientific">Cobetia marina</name>
    <name type="common">Deleya marina</name>
    <dbReference type="NCBI Taxonomy" id="28258"/>
    <lineage>
        <taxon>Bacteria</taxon>
        <taxon>Pseudomonadati</taxon>
        <taxon>Pseudomonadota</taxon>
        <taxon>Gammaproteobacteria</taxon>
        <taxon>Oceanospirillales</taxon>
        <taxon>Halomonadaceae</taxon>
        <taxon>Cobetia</taxon>
    </lineage>
</organism>
<evidence type="ECO:0000259" key="2">
    <source>
        <dbReference type="Pfam" id="PF01494"/>
    </source>
</evidence>
<evidence type="ECO:0000313" key="4">
    <source>
        <dbReference type="Proteomes" id="UP001378242"/>
    </source>
</evidence>
<feature type="compositionally biased region" description="Basic and acidic residues" evidence="1">
    <location>
        <begin position="455"/>
        <end position="464"/>
    </location>
</feature>
<evidence type="ECO:0000256" key="1">
    <source>
        <dbReference type="SAM" id="MobiDB-lite"/>
    </source>
</evidence>
<accession>A0ABU9GE68</accession>
<dbReference type="InterPro" id="IPR050816">
    <property type="entry name" value="Flavin-dep_Halogenase_NPB"/>
</dbReference>
<reference evidence="3 4" key="1">
    <citation type="submission" date="2024-02" db="EMBL/GenBank/DDBJ databases">
        <title>Bacteria isolated from the canopy kelp, Nereocystis luetkeana.</title>
        <authorList>
            <person name="Pfister C.A."/>
            <person name="Younker I.T."/>
            <person name="Light S.H."/>
        </authorList>
    </citation>
    <scope>NUCLEOTIDE SEQUENCE [LARGE SCALE GENOMIC DNA]</scope>
    <source>
        <strain evidence="3 4">TI.5.07</strain>
    </source>
</reference>
<dbReference type="PRINTS" id="PR00420">
    <property type="entry name" value="RNGMNOXGNASE"/>
</dbReference>
<dbReference type="EMBL" id="JBAKAP010000007">
    <property type="protein sequence ID" value="MEL0616765.1"/>
    <property type="molecule type" value="Genomic_DNA"/>
</dbReference>
<dbReference type="Pfam" id="PF01494">
    <property type="entry name" value="FAD_binding_3"/>
    <property type="match status" value="1"/>
</dbReference>
<dbReference type="InterPro" id="IPR002938">
    <property type="entry name" value="FAD-bd"/>
</dbReference>
<dbReference type="InterPro" id="IPR036188">
    <property type="entry name" value="FAD/NAD-bd_sf"/>
</dbReference>
<dbReference type="Proteomes" id="UP001378242">
    <property type="component" value="Unassembled WGS sequence"/>
</dbReference>
<dbReference type="PANTHER" id="PTHR43747">
    <property type="entry name" value="FAD-BINDING PROTEIN"/>
    <property type="match status" value="1"/>
</dbReference>
<name>A0ABU9GE68_COBMA</name>
<gene>
    <name evidence="3" type="ORF">V6243_07945</name>
</gene>
<evidence type="ECO:0000313" key="3">
    <source>
        <dbReference type="EMBL" id="MEL0616765.1"/>
    </source>
</evidence>